<feature type="compositionally biased region" description="Low complexity" evidence="1">
    <location>
        <begin position="68"/>
        <end position="83"/>
    </location>
</feature>
<feature type="compositionally biased region" description="Low complexity" evidence="1">
    <location>
        <begin position="43"/>
        <end position="59"/>
    </location>
</feature>
<feature type="region of interest" description="Disordered" evidence="1">
    <location>
        <begin position="117"/>
        <end position="203"/>
    </location>
</feature>
<sequence>MPSQASHVTIAEETAAPSSMARPAMVVPTPTVQVKKGIPKAPMPSTSSAARPSPSRQQPFARITTRLPAAPATITCPPSSSTSGPQQPVEEQPCSSRDERRSPLTSDLCAINLLRSASSSSCGGCPSSSLSASSSCSLGSSSSDIRISTTTSNISSFPASDSPSFPASSAASSSAERPTSSLPSSSSQAEQEPRTASDDTEPHSCCCTAPPPIAAATPRAMTAQGSSPAKLEELRQLARLEEIRQRLLKTLRPGSATAVPEWPQTTDEERIAYLDHIKQRLLDCYFRLNGRLPPNYDCAGPVPQAPAPLAAATVAEAVPVCASPRPSMATETEKEEAPAPDAPSEAAAQLSKGPRRKLSKILRGLFGGCVGRNVEAL</sequence>
<feature type="compositionally biased region" description="Basic and acidic residues" evidence="1">
    <location>
        <begin position="191"/>
        <end position="202"/>
    </location>
</feature>
<dbReference type="EMBL" id="BRXU01000019">
    <property type="protein sequence ID" value="GLC57504.1"/>
    <property type="molecule type" value="Genomic_DNA"/>
</dbReference>
<comment type="caution">
    <text evidence="2">The sequence shown here is derived from an EMBL/GenBank/DDBJ whole genome shotgun (WGS) entry which is preliminary data.</text>
</comment>
<protein>
    <submittedName>
        <fullName evidence="2">Uncharacterized protein</fullName>
    </submittedName>
</protein>
<name>A0A9W6BSN4_9CHLO</name>
<evidence type="ECO:0000256" key="1">
    <source>
        <dbReference type="SAM" id="MobiDB-lite"/>
    </source>
</evidence>
<feature type="region of interest" description="Disordered" evidence="1">
    <location>
        <begin position="1"/>
        <end position="102"/>
    </location>
</feature>
<dbReference type="AlphaFoldDB" id="A0A9W6BSN4"/>
<evidence type="ECO:0000313" key="2">
    <source>
        <dbReference type="EMBL" id="GLC57504.1"/>
    </source>
</evidence>
<feature type="compositionally biased region" description="Low complexity" evidence="1">
    <location>
        <begin position="117"/>
        <end position="187"/>
    </location>
</feature>
<evidence type="ECO:0000313" key="3">
    <source>
        <dbReference type="Proteomes" id="UP001165080"/>
    </source>
</evidence>
<organism evidence="2 3">
    <name type="scientific">Pleodorina starrii</name>
    <dbReference type="NCBI Taxonomy" id="330485"/>
    <lineage>
        <taxon>Eukaryota</taxon>
        <taxon>Viridiplantae</taxon>
        <taxon>Chlorophyta</taxon>
        <taxon>core chlorophytes</taxon>
        <taxon>Chlorophyceae</taxon>
        <taxon>CS clade</taxon>
        <taxon>Chlamydomonadales</taxon>
        <taxon>Volvocaceae</taxon>
        <taxon>Pleodorina</taxon>
    </lineage>
</organism>
<reference evidence="2 3" key="1">
    <citation type="journal article" date="2023" name="Commun. Biol.">
        <title>Reorganization of the ancestral sex-determining regions during the evolution of trioecy in Pleodorina starrii.</title>
        <authorList>
            <person name="Takahashi K."/>
            <person name="Suzuki S."/>
            <person name="Kawai-Toyooka H."/>
            <person name="Yamamoto K."/>
            <person name="Hamaji T."/>
            <person name="Ootsuki R."/>
            <person name="Yamaguchi H."/>
            <person name="Kawachi M."/>
            <person name="Higashiyama T."/>
            <person name="Nozaki H."/>
        </authorList>
    </citation>
    <scope>NUCLEOTIDE SEQUENCE [LARGE SCALE GENOMIC DNA]</scope>
    <source>
        <strain evidence="2 3">NIES-4479</strain>
    </source>
</reference>
<feature type="region of interest" description="Disordered" evidence="1">
    <location>
        <begin position="325"/>
        <end position="355"/>
    </location>
</feature>
<proteinExistence type="predicted"/>
<accession>A0A9W6BSN4</accession>
<dbReference type="Proteomes" id="UP001165080">
    <property type="component" value="Unassembled WGS sequence"/>
</dbReference>
<gene>
    <name evidence="2" type="primary">PLEST002774</name>
    <name evidence="2" type="ORF">PLESTB_001234600</name>
</gene>
<keyword evidence="3" id="KW-1185">Reference proteome</keyword>